<dbReference type="SUPFAM" id="SSF54909">
    <property type="entry name" value="Dimeric alpha+beta barrel"/>
    <property type="match status" value="1"/>
</dbReference>
<dbReference type="AlphaFoldDB" id="A0A1I5GKF7"/>
<protein>
    <submittedName>
        <fullName evidence="4">Uncharacterized conserved protein</fullName>
    </submittedName>
</protein>
<evidence type="ECO:0000313" key="5">
    <source>
        <dbReference type="Proteomes" id="UP000199137"/>
    </source>
</evidence>
<feature type="domain" description="YCII-related" evidence="2">
    <location>
        <begin position="1"/>
        <end position="113"/>
    </location>
</feature>
<organism evidence="4 5">
    <name type="scientific">Amycolatopsis rubida</name>
    <dbReference type="NCBI Taxonomy" id="112413"/>
    <lineage>
        <taxon>Bacteria</taxon>
        <taxon>Bacillati</taxon>
        <taxon>Actinomycetota</taxon>
        <taxon>Actinomycetes</taxon>
        <taxon>Pseudonocardiales</taxon>
        <taxon>Pseudonocardiaceae</taxon>
        <taxon>Amycolatopsis</taxon>
    </lineage>
</organism>
<comment type="similarity">
    <text evidence="1">Belongs to the YciI family.</text>
</comment>
<name>A0A1I5GKF7_9PSEU</name>
<dbReference type="PANTHER" id="PTHR35174:SF4">
    <property type="entry name" value="BLL7163 PROTEIN"/>
    <property type="match status" value="1"/>
</dbReference>
<evidence type="ECO:0000313" key="6">
    <source>
        <dbReference type="Proteomes" id="UP000470404"/>
    </source>
</evidence>
<dbReference type="Proteomes" id="UP000470404">
    <property type="component" value="Unassembled WGS sequence"/>
</dbReference>
<dbReference type="OrthoDB" id="668782at2"/>
<sequence length="118" mass="12606">MRFMVLVKASQESEAGAAPSAGLIEQMGRFNEELAESGHLVQAAGLTPSAEGARLLWFDGEAEPSVVDGPFAETKELVAGVWILEGESLAEIVELMKRAPNPDRQAGTVEIRPMAGER</sequence>
<proteinExistence type="inferred from homology"/>
<dbReference type="PANTHER" id="PTHR35174">
    <property type="entry name" value="BLL7171 PROTEIN-RELATED"/>
    <property type="match status" value="1"/>
</dbReference>
<evidence type="ECO:0000256" key="1">
    <source>
        <dbReference type="ARBA" id="ARBA00007689"/>
    </source>
</evidence>
<dbReference type="Proteomes" id="UP000199137">
    <property type="component" value="Unassembled WGS sequence"/>
</dbReference>
<dbReference type="EMBL" id="FOWC01000001">
    <property type="protein sequence ID" value="SFO36452.1"/>
    <property type="molecule type" value="Genomic_DNA"/>
</dbReference>
<accession>A0A1I5GKF7</accession>
<dbReference type="InterPro" id="IPR011008">
    <property type="entry name" value="Dimeric_a/b-barrel"/>
</dbReference>
<gene>
    <name evidence="3" type="ORF">G3I59_45060</name>
    <name evidence="4" type="ORF">SAMN05421854_1011660</name>
</gene>
<reference evidence="4 5" key="1">
    <citation type="submission" date="2016-10" db="EMBL/GenBank/DDBJ databases">
        <authorList>
            <person name="de Groot N.N."/>
        </authorList>
    </citation>
    <scope>NUCLEOTIDE SEQUENCE [LARGE SCALE GENOMIC DNA]</scope>
    <source>
        <strain evidence="4 5">DSM 44637</strain>
    </source>
</reference>
<evidence type="ECO:0000313" key="3">
    <source>
        <dbReference type="EMBL" id="NEC62583.1"/>
    </source>
</evidence>
<reference evidence="3 6" key="2">
    <citation type="submission" date="2020-01" db="EMBL/GenBank/DDBJ databases">
        <title>Insect and environment-associated Actinomycetes.</title>
        <authorList>
            <person name="Currrie C."/>
            <person name="Chevrette M."/>
            <person name="Carlson C."/>
            <person name="Stubbendieck R."/>
            <person name="Wendt-Pienkowski E."/>
        </authorList>
    </citation>
    <scope>NUCLEOTIDE SEQUENCE [LARGE SCALE GENOMIC DNA]</scope>
    <source>
        <strain evidence="3 6">SID8386</strain>
    </source>
</reference>
<evidence type="ECO:0000259" key="2">
    <source>
        <dbReference type="Pfam" id="PF03795"/>
    </source>
</evidence>
<dbReference type="Gene3D" id="3.30.70.1060">
    <property type="entry name" value="Dimeric alpha+beta barrel"/>
    <property type="match status" value="1"/>
</dbReference>
<dbReference type="RefSeq" id="WP_067576724.1">
    <property type="nucleotide sequence ID" value="NZ_FOWC01000001.1"/>
</dbReference>
<dbReference type="EMBL" id="JAAGNC010000214">
    <property type="protein sequence ID" value="NEC62583.1"/>
    <property type="molecule type" value="Genomic_DNA"/>
</dbReference>
<dbReference type="InterPro" id="IPR005545">
    <property type="entry name" value="YCII"/>
</dbReference>
<evidence type="ECO:0000313" key="4">
    <source>
        <dbReference type="EMBL" id="SFO36452.1"/>
    </source>
</evidence>
<dbReference type="STRING" id="112413.SAMN05421854_1011660"/>
<keyword evidence="6" id="KW-1185">Reference proteome</keyword>
<dbReference type="Pfam" id="PF03795">
    <property type="entry name" value="YCII"/>
    <property type="match status" value="1"/>
</dbReference>